<dbReference type="STRING" id="1189621.A3SI_06134"/>
<dbReference type="Pfam" id="PF00694">
    <property type="entry name" value="Aconitase_C"/>
    <property type="match status" value="1"/>
</dbReference>
<dbReference type="Gene3D" id="3.20.19.10">
    <property type="entry name" value="Aconitase, domain 4"/>
    <property type="match status" value="1"/>
</dbReference>
<dbReference type="GO" id="GO:0016853">
    <property type="term" value="F:isomerase activity"/>
    <property type="evidence" value="ECO:0007669"/>
    <property type="project" value="UniProtKB-KW"/>
</dbReference>
<gene>
    <name evidence="12" type="ORF">A3SI_06134</name>
</gene>
<evidence type="ECO:0000256" key="6">
    <source>
        <dbReference type="ARBA" id="ARBA00011998"/>
    </source>
</evidence>
<dbReference type="NCBIfam" id="NF002458">
    <property type="entry name" value="PRK01641.1"/>
    <property type="match status" value="1"/>
</dbReference>
<evidence type="ECO:0000256" key="1">
    <source>
        <dbReference type="ARBA" id="ARBA00000491"/>
    </source>
</evidence>
<dbReference type="InterPro" id="IPR050075">
    <property type="entry name" value="LeuD"/>
</dbReference>
<name>I5C7D0_9BACT</name>
<keyword evidence="8" id="KW-0028">Amino-acid biosynthesis</keyword>
<dbReference type="Proteomes" id="UP000005551">
    <property type="component" value="Unassembled WGS sequence"/>
</dbReference>
<dbReference type="CDD" id="cd01577">
    <property type="entry name" value="IPMI_Swivel"/>
    <property type="match status" value="1"/>
</dbReference>
<keyword evidence="7" id="KW-0432">Leucine biosynthesis</keyword>
<dbReference type="NCBIfam" id="TIGR00171">
    <property type="entry name" value="leuD"/>
    <property type="match status" value="1"/>
</dbReference>
<dbReference type="OrthoDB" id="9777465at2"/>
<dbReference type="GO" id="GO:0009316">
    <property type="term" value="C:3-isopropylmalate dehydratase complex"/>
    <property type="evidence" value="ECO:0007669"/>
    <property type="project" value="InterPro"/>
</dbReference>
<evidence type="ECO:0000256" key="2">
    <source>
        <dbReference type="ARBA" id="ARBA00002695"/>
    </source>
</evidence>
<proteinExistence type="inferred from homology"/>
<dbReference type="InterPro" id="IPR000573">
    <property type="entry name" value="AconitaseA/IPMdHydase_ssu_swvl"/>
</dbReference>
<evidence type="ECO:0000313" key="12">
    <source>
        <dbReference type="EMBL" id="EIM77732.1"/>
    </source>
</evidence>
<keyword evidence="13" id="KW-1185">Reference proteome</keyword>
<feature type="domain" description="Aconitase A/isopropylmalate dehydratase small subunit swivel" evidence="11">
    <location>
        <begin position="17"/>
        <end position="120"/>
    </location>
</feature>
<evidence type="ECO:0000256" key="4">
    <source>
        <dbReference type="ARBA" id="ARBA00009845"/>
    </source>
</evidence>
<dbReference type="GO" id="GO:0003861">
    <property type="term" value="F:3-isopropylmalate dehydratase activity"/>
    <property type="evidence" value="ECO:0007669"/>
    <property type="project" value="UniProtKB-EC"/>
</dbReference>
<dbReference type="AlphaFoldDB" id="I5C7D0"/>
<dbReference type="GO" id="GO:0009098">
    <property type="term" value="P:L-leucine biosynthetic process"/>
    <property type="evidence" value="ECO:0007669"/>
    <property type="project" value="UniProtKB-UniPathway"/>
</dbReference>
<dbReference type="InterPro" id="IPR033940">
    <property type="entry name" value="IPMI_Swivel"/>
</dbReference>
<dbReference type="SUPFAM" id="SSF52016">
    <property type="entry name" value="LeuD/IlvD-like"/>
    <property type="match status" value="1"/>
</dbReference>
<keyword evidence="12" id="KW-0413">Isomerase</keyword>
<dbReference type="EMBL" id="AJYA01000013">
    <property type="protein sequence ID" value="EIM77732.1"/>
    <property type="molecule type" value="Genomic_DNA"/>
</dbReference>
<evidence type="ECO:0000256" key="5">
    <source>
        <dbReference type="ARBA" id="ARBA00011271"/>
    </source>
</evidence>
<dbReference type="EC" id="4.2.1.33" evidence="6"/>
<dbReference type="PANTHER" id="PTHR43345:SF5">
    <property type="entry name" value="3-ISOPROPYLMALATE DEHYDRATASE SMALL SUBUNIT"/>
    <property type="match status" value="1"/>
</dbReference>
<evidence type="ECO:0000256" key="10">
    <source>
        <dbReference type="ARBA" id="ARBA00023304"/>
    </source>
</evidence>
<organism evidence="12 13">
    <name type="scientific">Nitritalea halalkaliphila LW7</name>
    <dbReference type="NCBI Taxonomy" id="1189621"/>
    <lineage>
        <taxon>Bacteria</taxon>
        <taxon>Pseudomonadati</taxon>
        <taxon>Bacteroidota</taxon>
        <taxon>Cytophagia</taxon>
        <taxon>Cytophagales</taxon>
        <taxon>Cyclobacteriaceae</taxon>
        <taxon>Nitritalea</taxon>
    </lineage>
</organism>
<evidence type="ECO:0000256" key="8">
    <source>
        <dbReference type="ARBA" id="ARBA00022605"/>
    </source>
</evidence>
<protein>
    <recommendedName>
        <fullName evidence="6">3-isopropylmalate dehydratase</fullName>
        <ecNumber evidence="6">4.2.1.33</ecNumber>
    </recommendedName>
</protein>
<keyword evidence="9" id="KW-0456">Lyase</keyword>
<evidence type="ECO:0000256" key="9">
    <source>
        <dbReference type="ARBA" id="ARBA00023239"/>
    </source>
</evidence>
<keyword evidence="10" id="KW-0100">Branched-chain amino acid biosynthesis</keyword>
<sequence>MRPLRSIRDRILYFPDSQVDTDRLFPGEFLKRSEREGMADALLVYERFDAEGNPLEHPFNQENPPSILLTGAEFGTGSSREHAVWALADFGIRVIIAPSFGDIFYSNCLNNGILALRLPEEACAQLAALEQEVLVLVEEQRVEVPASADLRFSFALDPFRKACLLAGTDMLGYVLDREEEISAYERKKYK</sequence>
<dbReference type="RefSeq" id="WP_009054042.1">
    <property type="nucleotide sequence ID" value="NZ_AJYA01000013.1"/>
</dbReference>
<comment type="caution">
    <text evidence="12">The sequence shown here is derived from an EMBL/GenBank/DDBJ whole genome shotgun (WGS) entry which is preliminary data.</text>
</comment>
<dbReference type="InterPro" id="IPR015928">
    <property type="entry name" value="Aconitase/3IPM_dehydase_swvl"/>
</dbReference>
<comment type="catalytic activity">
    <reaction evidence="1">
        <text>(2R,3S)-3-isopropylmalate = (2S)-2-isopropylmalate</text>
        <dbReference type="Rhea" id="RHEA:32287"/>
        <dbReference type="ChEBI" id="CHEBI:1178"/>
        <dbReference type="ChEBI" id="CHEBI:35121"/>
        <dbReference type="EC" id="4.2.1.33"/>
    </reaction>
</comment>
<evidence type="ECO:0000256" key="3">
    <source>
        <dbReference type="ARBA" id="ARBA00004729"/>
    </source>
</evidence>
<comment type="subunit">
    <text evidence="5">Heterodimer of LeuC and LeuD.</text>
</comment>
<comment type="pathway">
    <text evidence="3">Amino-acid biosynthesis; L-leucine biosynthesis; L-leucine from 3-methyl-2-oxobutanoate: step 2/4.</text>
</comment>
<dbReference type="UniPathway" id="UPA00048">
    <property type="reaction ID" value="UER00071"/>
</dbReference>
<comment type="similarity">
    <text evidence="4">Belongs to the LeuD family. LeuD type 1 subfamily.</text>
</comment>
<evidence type="ECO:0000256" key="7">
    <source>
        <dbReference type="ARBA" id="ARBA00022430"/>
    </source>
</evidence>
<accession>I5C7D0</accession>
<reference evidence="12 13" key="1">
    <citation type="submission" date="2012-05" db="EMBL/GenBank/DDBJ databases">
        <title>Genome sequence of Nitritalea halalkaliphila LW7.</title>
        <authorList>
            <person name="Jangir P.K."/>
            <person name="Singh A."/>
            <person name="Shivaji S."/>
            <person name="Sharma R."/>
        </authorList>
    </citation>
    <scope>NUCLEOTIDE SEQUENCE [LARGE SCALE GENOMIC DNA]</scope>
    <source>
        <strain evidence="12 13">LW7</strain>
    </source>
</reference>
<dbReference type="PANTHER" id="PTHR43345">
    <property type="entry name" value="3-ISOPROPYLMALATE DEHYDRATASE SMALL SUBUNIT 2-RELATED-RELATED"/>
    <property type="match status" value="1"/>
</dbReference>
<evidence type="ECO:0000259" key="11">
    <source>
        <dbReference type="Pfam" id="PF00694"/>
    </source>
</evidence>
<dbReference type="InterPro" id="IPR004431">
    <property type="entry name" value="3-IsopropMal_deHydase_ssu"/>
</dbReference>
<evidence type="ECO:0000313" key="13">
    <source>
        <dbReference type="Proteomes" id="UP000005551"/>
    </source>
</evidence>
<comment type="function">
    <text evidence="2">Catalyzes the isomerization between 2-isopropylmalate and 3-isopropylmalate, via the formation of 2-isopropylmaleate.</text>
</comment>
<dbReference type="PATRIC" id="fig|1189621.3.peg.1282"/>